<protein>
    <submittedName>
        <fullName evidence="2">Uncharacterized protein</fullName>
    </submittedName>
</protein>
<organism evidence="2 3">
    <name type="scientific">Octopus vulgaris</name>
    <name type="common">Common octopus</name>
    <dbReference type="NCBI Taxonomy" id="6645"/>
    <lineage>
        <taxon>Eukaryota</taxon>
        <taxon>Metazoa</taxon>
        <taxon>Spiralia</taxon>
        <taxon>Lophotrochozoa</taxon>
        <taxon>Mollusca</taxon>
        <taxon>Cephalopoda</taxon>
        <taxon>Coleoidea</taxon>
        <taxon>Octopodiformes</taxon>
        <taxon>Octopoda</taxon>
        <taxon>Incirrata</taxon>
        <taxon>Octopodidae</taxon>
        <taxon>Octopus</taxon>
    </lineage>
</organism>
<evidence type="ECO:0000256" key="1">
    <source>
        <dbReference type="SAM" id="MobiDB-lite"/>
    </source>
</evidence>
<evidence type="ECO:0000313" key="3">
    <source>
        <dbReference type="Proteomes" id="UP001162480"/>
    </source>
</evidence>
<evidence type="ECO:0000313" key="2">
    <source>
        <dbReference type="EMBL" id="CAI9731017.1"/>
    </source>
</evidence>
<reference evidence="2" key="1">
    <citation type="submission" date="2023-08" db="EMBL/GenBank/DDBJ databases">
        <authorList>
            <person name="Alioto T."/>
            <person name="Alioto T."/>
            <person name="Gomez Garrido J."/>
        </authorList>
    </citation>
    <scope>NUCLEOTIDE SEQUENCE</scope>
</reference>
<name>A0AA36FB25_OCTVU</name>
<dbReference type="Proteomes" id="UP001162480">
    <property type="component" value="Chromosome 12"/>
</dbReference>
<feature type="region of interest" description="Disordered" evidence="1">
    <location>
        <begin position="72"/>
        <end position="91"/>
    </location>
</feature>
<keyword evidence="3" id="KW-1185">Reference proteome</keyword>
<proteinExistence type="predicted"/>
<dbReference type="AlphaFoldDB" id="A0AA36FB25"/>
<accession>A0AA36FB25</accession>
<gene>
    <name evidence="2" type="ORF">OCTVUL_1B027101</name>
</gene>
<dbReference type="EMBL" id="OX597825">
    <property type="protein sequence ID" value="CAI9731017.1"/>
    <property type="molecule type" value="Genomic_DNA"/>
</dbReference>
<sequence length="91" mass="9496">MAMTLPEVIMQDVTLPLANDRSLFGCKLNDSTNMHHLTQIVRYIPSGLVAAQTDPANIDGIGAESLNTMVPSNGAPPLLGSGTEVSPAGSY</sequence>